<dbReference type="RefSeq" id="WP_050672112.1">
    <property type="nucleotide sequence ID" value="NZ_LAIR01000003.1"/>
</dbReference>
<dbReference type="InterPro" id="IPR036390">
    <property type="entry name" value="WH_DNA-bd_sf"/>
</dbReference>
<dbReference type="AlphaFoldDB" id="A0A0L6CEC7"/>
<dbReference type="Proteomes" id="UP000037397">
    <property type="component" value="Unassembled WGS sequence"/>
</dbReference>
<dbReference type="GO" id="GO:0003677">
    <property type="term" value="F:DNA binding"/>
    <property type="evidence" value="ECO:0007669"/>
    <property type="project" value="UniProtKB-KW"/>
</dbReference>
<evidence type="ECO:0000313" key="5">
    <source>
        <dbReference type="EMBL" id="KNX35858.1"/>
    </source>
</evidence>
<dbReference type="CDD" id="cd00090">
    <property type="entry name" value="HTH_ARSR"/>
    <property type="match status" value="1"/>
</dbReference>
<organism evidence="5 6">
    <name type="scientific">Luteipulveratus halotolerans</name>
    <dbReference type="NCBI Taxonomy" id="1631356"/>
    <lineage>
        <taxon>Bacteria</taxon>
        <taxon>Bacillati</taxon>
        <taxon>Actinomycetota</taxon>
        <taxon>Actinomycetes</taxon>
        <taxon>Micrococcales</taxon>
        <taxon>Dermacoccaceae</taxon>
        <taxon>Luteipulveratus</taxon>
    </lineage>
</organism>
<reference evidence="6" key="1">
    <citation type="submission" date="2015-03" db="EMBL/GenBank/DDBJ databases">
        <title>Luteipulveratus halotolerans sp. nov., a novel actinobacterium (Dermacoccaceae) from Sarawak, Malaysia.</title>
        <authorList>
            <person name="Juboi H."/>
            <person name="Basik A."/>
            <person name="Shamsul S.S."/>
            <person name="Arnold P."/>
            <person name="Schmitt E.K."/>
            <person name="Sanglier J.-J."/>
            <person name="Yeo T."/>
        </authorList>
    </citation>
    <scope>NUCLEOTIDE SEQUENCE [LARGE SCALE GENOMIC DNA]</scope>
    <source>
        <strain evidence="6">C296001</strain>
    </source>
</reference>
<evidence type="ECO:0000313" key="6">
    <source>
        <dbReference type="Proteomes" id="UP000037397"/>
    </source>
</evidence>
<evidence type="ECO:0000259" key="4">
    <source>
        <dbReference type="PROSITE" id="PS51118"/>
    </source>
</evidence>
<keyword evidence="3" id="KW-0804">Transcription</keyword>
<proteinExistence type="predicted"/>
<dbReference type="EMBL" id="LAIR01000003">
    <property type="protein sequence ID" value="KNX35858.1"/>
    <property type="molecule type" value="Genomic_DNA"/>
</dbReference>
<dbReference type="SUPFAM" id="SSF46785">
    <property type="entry name" value="Winged helix' DNA-binding domain"/>
    <property type="match status" value="1"/>
</dbReference>
<comment type="caution">
    <text evidence="5">The sequence shown here is derived from an EMBL/GenBank/DDBJ whole genome shotgun (WGS) entry which is preliminary data.</text>
</comment>
<evidence type="ECO:0000256" key="2">
    <source>
        <dbReference type="ARBA" id="ARBA00023125"/>
    </source>
</evidence>
<dbReference type="InterPro" id="IPR011991">
    <property type="entry name" value="ArsR-like_HTH"/>
</dbReference>
<dbReference type="PANTHER" id="PTHR33204:SF39">
    <property type="entry name" value="TRANSCRIPTIONAL REGULATORY PROTEIN"/>
    <property type="match status" value="1"/>
</dbReference>
<sequence length="123" mass="14275">MTETSSRIEISASHREVLDQVLDKWSVQILELLCEQPYRFNELRRRLRAPQKSLTATLRKLERNGVISREIVCTRPIAVRYSITPLGKTLREPIDAVLGWCREMLPRVEAARQIFDEADSLEP</sequence>
<name>A0A0L6CEC7_9MICO</name>
<protein>
    <submittedName>
        <fullName evidence="5">MarR family transcriptional regulator</fullName>
    </submittedName>
</protein>
<dbReference type="OrthoDB" id="370168at2"/>
<evidence type="ECO:0000256" key="1">
    <source>
        <dbReference type="ARBA" id="ARBA00023015"/>
    </source>
</evidence>
<keyword evidence="1" id="KW-0805">Transcription regulation</keyword>
<dbReference type="InterPro" id="IPR002577">
    <property type="entry name" value="HTH_HxlR"/>
</dbReference>
<dbReference type="Gene3D" id="1.10.10.10">
    <property type="entry name" value="Winged helix-like DNA-binding domain superfamily/Winged helix DNA-binding domain"/>
    <property type="match status" value="1"/>
</dbReference>
<dbReference type="STRING" id="1631356.VV01_21495"/>
<keyword evidence="2" id="KW-0238">DNA-binding</keyword>
<evidence type="ECO:0000256" key="3">
    <source>
        <dbReference type="ARBA" id="ARBA00023163"/>
    </source>
</evidence>
<gene>
    <name evidence="5" type="ORF">VV01_21495</name>
</gene>
<dbReference type="Pfam" id="PF01638">
    <property type="entry name" value="HxlR"/>
    <property type="match status" value="1"/>
</dbReference>
<dbReference type="InterPro" id="IPR036388">
    <property type="entry name" value="WH-like_DNA-bd_sf"/>
</dbReference>
<dbReference type="PATRIC" id="fig|1631356.3.peg.4335"/>
<feature type="domain" description="HTH hxlR-type" evidence="4">
    <location>
        <begin position="12"/>
        <end position="109"/>
    </location>
</feature>
<dbReference type="PANTHER" id="PTHR33204">
    <property type="entry name" value="TRANSCRIPTIONAL REGULATOR, MARR FAMILY"/>
    <property type="match status" value="1"/>
</dbReference>
<keyword evidence="6" id="KW-1185">Reference proteome</keyword>
<dbReference type="PROSITE" id="PS51118">
    <property type="entry name" value="HTH_HXLR"/>
    <property type="match status" value="1"/>
</dbReference>
<accession>A0A0L6CEC7</accession>